<dbReference type="PANTHER" id="PTHR43976">
    <property type="entry name" value="SHORT CHAIN DEHYDROGENASE"/>
    <property type="match status" value="1"/>
</dbReference>
<dbReference type="Proteomes" id="UP000756346">
    <property type="component" value="Unassembled WGS sequence"/>
</dbReference>
<evidence type="ECO:0000256" key="1">
    <source>
        <dbReference type="ARBA" id="ARBA00006484"/>
    </source>
</evidence>
<evidence type="ECO:0000313" key="5">
    <source>
        <dbReference type="EMBL" id="KAH7026076.1"/>
    </source>
</evidence>
<evidence type="ECO:0000256" key="3">
    <source>
        <dbReference type="ARBA" id="ARBA00023002"/>
    </source>
</evidence>
<dbReference type="PRINTS" id="PR00080">
    <property type="entry name" value="SDRFAMILY"/>
</dbReference>
<dbReference type="InterPro" id="IPR002347">
    <property type="entry name" value="SDR_fam"/>
</dbReference>
<dbReference type="RefSeq" id="XP_046009293.1">
    <property type="nucleotide sequence ID" value="XM_046150443.1"/>
</dbReference>
<dbReference type="PANTHER" id="PTHR43976:SF16">
    <property type="entry name" value="SHORT-CHAIN DEHYDROGENASE_REDUCTASE FAMILY PROTEIN"/>
    <property type="match status" value="1"/>
</dbReference>
<dbReference type="PRINTS" id="PR00081">
    <property type="entry name" value="GDHRDH"/>
</dbReference>
<dbReference type="PROSITE" id="PS00061">
    <property type="entry name" value="ADH_SHORT"/>
    <property type="match status" value="1"/>
</dbReference>
<feature type="non-terminal residue" evidence="5">
    <location>
        <position position="1"/>
    </location>
</feature>
<organism evidence="5 6">
    <name type="scientific">Microdochium trichocladiopsis</name>
    <dbReference type="NCBI Taxonomy" id="1682393"/>
    <lineage>
        <taxon>Eukaryota</taxon>
        <taxon>Fungi</taxon>
        <taxon>Dikarya</taxon>
        <taxon>Ascomycota</taxon>
        <taxon>Pezizomycotina</taxon>
        <taxon>Sordariomycetes</taxon>
        <taxon>Xylariomycetidae</taxon>
        <taxon>Xylariales</taxon>
        <taxon>Microdochiaceae</taxon>
        <taxon>Microdochium</taxon>
    </lineage>
</organism>
<comment type="caution">
    <text evidence="5">The sequence shown here is derived from an EMBL/GenBank/DDBJ whole genome shotgun (WGS) entry which is preliminary data.</text>
</comment>
<proteinExistence type="inferred from homology"/>
<evidence type="ECO:0000256" key="2">
    <source>
        <dbReference type="ARBA" id="ARBA00022857"/>
    </source>
</evidence>
<dbReference type="GeneID" id="70179989"/>
<gene>
    <name evidence="5" type="ORF">B0I36DRAFT_249077</name>
</gene>
<evidence type="ECO:0000256" key="4">
    <source>
        <dbReference type="RuleBase" id="RU000363"/>
    </source>
</evidence>
<keyword evidence="6" id="KW-1185">Reference proteome</keyword>
<dbReference type="InterPro" id="IPR020904">
    <property type="entry name" value="Sc_DH/Rdtase_CS"/>
</dbReference>
<name>A0A9P8Y057_9PEZI</name>
<dbReference type="AlphaFoldDB" id="A0A9P8Y057"/>
<accession>A0A9P8Y057</accession>
<dbReference type="InterPro" id="IPR036291">
    <property type="entry name" value="NAD(P)-bd_dom_sf"/>
</dbReference>
<dbReference type="SUPFAM" id="SSF51735">
    <property type="entry name" value="NAD(P)-binding Rossmann-fold domains"/>
    <property type="match status" value="1"/>
</dbReference>
<evidence type="ECO:0000313" key="6">
    <source>
        <dbReference type="Proteomes" id="UP000756346"/>
    </source>
</evidence>
<protein>
    <submittedName>
        <fullName evidence="5">3-oxoacyl-reductase</fullName>
    </submittedName>
</protein>
<dbReference type="GO" id="GO:0016491">
    <property type="term" value="F:oxidoreductase activity"/>
    <property type="evidence" value="ECO:0007669"/>
    <property type="project" value="UniProtKB-KW"/>
</dbReference>
<dbReference type="InterPro" id="IPR051911">
    <property type="entry name" value="SDR_oxidoreductase"/>
</dbReference>
<keyword evidence="2" id="KW-0521">NADP</keyword>
<keyword evidence="3" id="KW-0560">Oxidoreductase</keyword>
<dbReference type="EMBL" id="JAGTJQ010000008">
    <property type="protein sequence ID" value="KAH7026076.1"/>
    <property type="molecule type" value="Genomic_DNA"/>
</dbReference>
<dbReference type="Pfam" id="PF00106">
    <property type="entry name" value="adh_short"/>
    <property type="match status" value="1"/>
</dbReference>
<sequence length="280" mass="29750">TTMPRVWIITGASSGFGLQLAKIAAAAGDTVIAASRNPSKLGGIPGVTPMRLDHNEPYPQVKADVDAMVALHGRVDILVNNAAYVQTGTLEETTADEALRQLQANVLGPLSVYRAVLPHMRSRRSGVLVTIGSMSGWAPFNACNLYGISKAAVRALGNGLAGEVEPFGIRHCLVEPGPFRTPLLDQGGNFAATEGTARIDDYRAMNEQTDATFRGMDGNQPGDPVKACQIIFDVVTREPAGDVPEYLPLGSMAVQVIRQCAEKVLAQLKEMEPLANSADL</sequence>
<dbReference type="Gene3D" id="3.40.50.720">
    <property type="entry name" value="NAD(P)-binding Rossmann-like Domain"/>
    <property type="match status" value="1"/>
</dbReference>
<dbReference type="OrthoDB" id="1274115at2759"/>
<comment type="similarity">
    <text evidence="1 4">Belongs to the short-chain dehydrogenases/reductases (SDR) family.</text>
</comment>
<reference evidence="5" key="1">
    <citation type="journal article" date="2021" name="Nat. Commun.">
        <title>Genetic determinants of endophytism in the Arabidopsis root mycobiome.</title>
        <authorList>
            <person name="Mesny F."/>
            <person name="Miyauchi S."/>
            <person name="Thiergart T."/>
            <person name="Pickel B."/>
            <person name="Atanasova L."/>
            <person name="Karlsson M."/>
            <person name="Huettel B."/>
            <person name="Barry K.W."/>
            <person name="Haridas S."/>
            <person name="Chen C."/>
            <person name="Bauer D."/>
            <person name="Andreopoulos W."/>
            <person name="Pangilinan J."/>
            <person name="LaButti K."/>
            <person name="Riley R."/>
            <person name="Lipzen A."/>
            <person name="Clum A."/>
            <person name="Drula E."/>
            <person name="Henrissat B."/>
            <person name="Kohler A."/>
            <person name="Grigoriev I.V."/>
            <person name="Martin F.M."/>
            <person name="Hacquard S."/>
        </authorList>
    </citation>
    <scope>NUCLEOTIDE SEQUENCE</scope>
    <source>
        <strain evidence="5">MPI-CAGE-CH-0230</strain>
    </source>
</reference>
<dbReference type="CDD" id="cd05374">
    <property type="entry name" value="17beta-HSD-like_SDR_c"/>
    <property type="match status" value="1"/>
</dbReference>